<proteinExistence type="predicted"/>
<dbReference type="InterPro" id="IPR036378">
    <property type="entry name" value="FAS1_dom_sf"/>
</dbReference>
<keyword evidence="1" id="KW-0732">Signal</keyword>
<dbReference type="AlphaFoldDB" id="A0A087HNS4"/>
<protein>
    <recommendedName>
        <fullName evidence="4">FAS1 domain-containing protein</fullName>
    </recommendedName>
</protein>
<dbReference type="OMA" id="FDGQHIA"/>
<dbReference type="Gramene" id="KFK43776">
    <property type="protein sequence ID" value="KFK43776"/>
    <property type="gene ID" value="AALP_AA1G171100"/>
</dbReference>
<dbReference type="SUPFAM" id="SSF82153">
    <property type="entry name" value="FAS1 domain"/>
    <property type="match status" value="1"/>
</dbReference>
<feature type="chain" id="PRO_5001823445" description="FAS1 domain-containing protein" evidence="1">
    <location>
        <begin position="28"/>
        <end position="246"/>
    </location>
</feature>
<dbReference type="EMBL" id="CM002869">
    <property type="protein sequence ID" value="KFK43776.1"/>
    <property type="molecule type" value="Genomic_DNA"/>
</dbReference>
<dbReference type="InterPro" id="IPR052806">
    <property type="entry name" value="Fasciclin-like_AGP"/>
</dbReference>
<evidence type="ECO:0008006" key="4">
    <source>
        <dbReference type="Google" id="ProtNLM"/>
    </source>
</evidence>
<keyword evidence="3" id="KW-1185">Reference proteome</keyword>
<organism evidence="2 3">
    <name type="scientific">Arabis alpina</name>
    <name type="common">Alpine rock-cress</name>
    <dbReference type="NCBI Taxonomy" id="50452"/>
    <lineage>
        <taxon>Eukaryota</taxon>
        <taxon>Viridiplantae</taxon>
        <taxon>Streptophyta</taxon>
        <taxon>Embryophyta</taxon>
        <taxon>Tracheophyta</taxon>
        <taxon>Spermatophyta</taxon>
        <taxon>Magnoliopsida</taxon>
        <taxon>eudicotyledons</taxon>
        <taxon>Gunneridae</taxon>
        <taxon>Pentapetalae</taxon>
        <taxon>rosids</taxon>
        <taxon>malvids</taxon>
        <taxon>Brassicales</taxon>
        <taxon>Brassicaceae</taxon>
        <taxon>Arabideae</taxon>
        <taxon>Arabis</taxon>
    </lineage>
</organism>
<accession>A0A087HNS4</accession>
<evidence type="ECO:0000313" key="3">
    <source>
        <dbReference type="Proteomes" id="UP000029120"/>
    </source>
</evidence>
<dbReference type="PANTHER" id="PTHR33985:SF15">
    <property type="entry name" value="FASCICLIN-LIKE ARABINOGALACTAN PROTEIN 19"/>
    <property type="match status" value="1"/>
</dbReference>
<dbReference type="Proteomes" id="UP000029120">
    <property type="component" value="Chromosome 1"/>
</dbReference>
<dbReference type="eggNOG" id="ENOG502S47X">
    <property type="taxonomic scope" value="Eukaryota"/>
</dbReference>
<sequence length="246" mass="26828">MATKISISCVCFLGALLLLCLPQPSIGVPSEELERAITVLRLRGRALFANAIITSDLLFDLLSVESLTLFGPTDSMLFDLDMTHSLSYYVSTLRLHSVPVRLPLSDLRSLPNDSSLPTLLPSHRLLLTKPASSNETIYLDGVQLLLPGLFYGRNLAVHGLAALLPLTFRPPPPHLPVALPPVVESLEETPWFVGSRFSPAPEPYFSFVGHTPAESPRIEQVSPSPWGEEMIVDDEGGPLDLRSNGL</sequence>
<evidence type="ECO:0000313" key="2">
    <source>
        <dbReference type="EMBL" id="KFK43776.1"/>
    </source>
</evidence>
<gene>
    <name evidence="2" type="ordered locus">AALP_Aa1g171100</name>
</gene>
<feature type="signal peptide" evidence="1">
    <location>
        <begin position="1"/>
        <end position="27"/>
    </location>
</feature>
<dbReference type="PANTHER" id="PTHR33985">
    <property type="entry name" value="OS02G0491300 PROTEIN-RELATED"/>
    <property type="match status" value="1"/>
</dbReference>
<name>A0A087HNS4_ARAAL</name>
<evidence type="ECO:0000256" key="1">
    <source>
        <dbReference type="SAM" id="SignalP"/>
    </source>
</evidence>
<dbReference type="OrthoDB" id="1937685at2759"/>
<reference evidence="3" key="1">
    <citation type="journal article" date="2015" name="Nat. Plants">
        <title>Genome expansion of Arabis alpina linked with retrotransposition and reduced symmetric DNA methylation.</title>
        <authorList>
            <person name="Willing E.M."/>
            <person name="Rawat V."/>
            <person name="Mandakova T."/>
            <person name="Maumus F."/>
            <person name="James G.V."/>
            <person name="Nordstroem K.J."/>
            <person name="Becker C."/>
            <person name="Warthmann N."/>
            <person name="Chica C."/>
            <person name="Szarzynska B."/>
            <person name="Zytnicki M."/>
            <person name="Albani M.C."/>
            <person name="Kiefer C."/>
            <person name="Bergonzi S."/>
            <person name="Castaings L."/>
            <person name="Mateos J.L."/>
            <person name="Berns M.C."/>
            <person name="Bujdoso N."/>
            <person name="Piofczyk T."/>
            <person name="de Lorenzo L."/>
            <person name="Barrero-Sicilia C."/>
            <person name="Mateos I."/>
            <person name="Piednoel M."/>
            <person name="Hagmann J."/>
            <person name="Chen-Min-Tao R."/>
            <person name="Iglesias-Fernandez R."/>
            <person name="Schuster S.C."/>
            <person name="Alonso-Blanco C."/>
            <person name="Roudier F."/>
            <person name="Carbonero P."/>
            <person name="Paz-Ares J."/>
            <person name="Davis S.J."/>
            <person name="Pecinka A."/>
            <person name="Quesneville H."/>
            <person name="Colot V."/>
            <person name="Lysak M.A."/>
            <person name="Weigel D."/>
            <person name="Coupland G."/>
            <person name="Schneeberger K."/>
        </authorList>
    </citation>
    <scope>NUCLEOTIDE SEQUENCE [LARGE SCALE GENOMIC DNA]</scope>
    <source>
        <strain evidence="3">cv. Pajares</strain>
    </source>
</reference>